<dbReference type="InterPro" id="IPR023393">
    <property type="entry name" value="START-like_dom_sf"/>
</dbReference>
<proteinExistence type="predicted"/>
<gene>
    <name evidence="1" type="ORF">ACH46_00525</name>
</gene>
<evidence type="ECO:0008006" key="3">
    <source>
        <dbReference type="Google" id="ProtNLM"/>
    </source>
</evidence>
<sequence length="148" mass="15690">MSANVIRTTALSRDAAWQAVSDHADIVNWAPRTNVELTPSTGDDPNGVGAVRRISGLLLPATIVERVTEFTPTERLSYAAEAGVPFRNYEATIVLRDRADGGTEVAWSATADGRFPGDDVLLRGLVLGLQTLLGRRMSAIAKAGGAQS</sequence>
<evidence type="ECO:0000313" key="1">
    <source>
        <dbReference type="EMBL" id="ALG86484.1"/>
    </source>
</evidence>
<reference evidence="2" key="1">
    <citation type="submission" date="2015-06" db="EMBL/GenBank/DDBJ databases">
        <title>Complete genome sequence and metabolic analysis of phthalate degradation pathway in Gordonia sp. QH-11.</title>
        <authorList>
            <person name="Jin D."/>
            <person name="Kong X."/>
            <person name="Bai Z."/>
        </authorList>
    </citation>
    <scope>NUCLEOTIDE SEQUENCE [LARGE SCALE GENOMIC DNA]</scope>
    <source>
        <strain evidence="2">QH-11</strain>
    </source>
</reference>
<dbReference type="STRING" id="1136941.ACH46_00525"/>
<dbReference type="CDD" id="cd07821">
    <property type="entry name" value="PYR_PYL_RCAR_like"/>
    <property type="match status" value="1"/>
</dbReference>
<name>A0A0N9NKE3_9ACTN</name>
<keyword evidence="2" id="KW-1185">Reference proteome</keyword>
<dbReference type="Gene3D" id="3.30.530.20">
    <property type="match status" value="1"/>
</dbReference>
<dbReference type="Pfam" id="PF10604">
    <property type="entry name" value="Polyketide_cyc2"/>
    <property type="match status" value="1"/>
</dbReference>
<organism evidence="1 2">
    <name type="scientific">Gordonia phthalatica</name>
    <dbReference type="NCBI Taxonomy" id="1136941"/>
    <lineage>
        <taxon>Bacteria</taxon>
        <taxon>Bacillati</taxon>
        <taxon>Actinomycetota</taxon>
        <taxon>Actinomycetes</taxon>
        <taxon>Mycobacteriales</taxon>
        <taxon>Gordoniaceae</taxon>
        <taxon>Gordonia</taxon>
    </lineage>
</organism>
<reference evidence="1 2" key="2">
    <citation type="journal article" date="2017" name="Int. J. Syst. Evol. Microbiol.">
        <title>Gordonia phthalatica sp. nov., a di-n-butyl phthalate-degrading bacterium isolated from activated sludge.</title>
        <authorList>
            <person name="Jin D."/>
            <person name="Kong X."/>
            <person name="Jia M."/>
            <person name="Yu X."/>
            <person name="Wang X."/>
            <person name="Zhuang X."/>
            <person name="Deng Y."/>
            <person name="Bai Z."/>
        </authorList>
    </citation>
    <scope>NUCLEOTIDE SEQUENCE [LARGE SCALE GENOMIC DNA]</scope>
    <source>
        <strain evidence="1 2">QH-11</strain>
    </source>
</reference>
<dbReference type="EMBL" id="CP011853">
    <property type="protein sequence ID" value="ALG86484.1"/>
    <property type="molecule type" value="Genomic_DNA"/>
</dbReference>
<accession>A0A0N9NKE3</accession>
<dbReference type="InterPro" id="IPR019587">
    <property type="entry name" value="Polyketide_cyclase/dehydratase"/>
</dbReference>
<dbReference type="SUPFAM" id="SSF55961">
    <property type="entry name" value="Bet v1-like"/>
    <property type="match status" value="1"/>
</dbReference>
<evidence type="ECO:0000313" key="2">
    <source>
        <dbReference type="Proteomes" id="UP000063789"/>
    </source>
</evidence>
<dbReference type="KEGG" id="goq:ACH46_00525"/>
<protein>
    <recommendedName>
        <fullName evidence="3">Polyketide cyclase</fullName>
    </recommendedName>
</protein>
<dbReference type="PATRIC" id="fig|1136941.3.peg.107"/>
<dbReference type="AlphaFoldDB" id="A0A0N9NKE3"/>
<dbReference type="Proteomes" id="UP000063789">
    <property type="component" value="Chromosome"/>
</dbReference>